<protein>
    <submittedName>
        <fullName evidence="2 3">Uncharacterized protein</fullName>
    </submittedName>
</protein>
<reference evidence="3" key="4">
    <citation type="submission" date="2025-05" db="UniProtKB">
        <authorList>
            <consortium name="EnsemblFungi"/>
        </authorList>
    </citation>
    <scope>IDENTIFICATION</scope>
    <source>
        <strain evidence="3">isolate 1-1 / race 1 (BBBD)</strain>
    </source>
</reference>
<evidence type="ECO:0000313" key="3">
    <source>
        <dbReference type="EnsemblFungi" id="PTTG_28238-t43_1-p1"/>
    </source>
</evidence>
<feature type="region of interest" description="Disordered" evidence="1">
    <location>
        <begin position="1"/>
        <end position="44"/>
    </location>
</feature>
<dbReference type="PANTHER" id="PTHR47501">
    <property type="entry name" value="TRANSPOSASE-RELATED"/>
    <property type="match status" value="1"/>
</dbReference>
<proteinExistence type="predicted"/>
<dbReference type="AlphaFoldDB" id="A0A180GE21"/>
<dbReference type="Proteomes" id="UP000005240">
    <property type="component" value="Unassembled WGS sequence"/>
</dbReference>
<dbReference type="VEuPathDB" id="FungiDB:PTTG_28238"/>
<dbReference type="EnsemblFungi" id="PTTG_28238-t43_1">
    <property type="protein sequence ID" value="PTTG_28238-t43_1-p1"/>
    <property type="gene ID" value="PTTG_28238"/>
</dbReference>
<dbReference type="InterPro" id="IPR012337">
    <property type="entry name" value="RNaseH-like_sf"/>
</dbReference>
<reference evidence="2" key="1">
    <citation type="submission" date="2009-11" db="EMBL/GenBank/DDBJ databases">
        <authorList>
            <consortium name="The Broad Institute Genome Sequencing Platform"/>
            <person name="Ward D."/>
            <person name="Feldgarden M."/>
            <person name="Earl A."/>
            <person name="Young S.K."/>
            <person name="Zeng Q."/>
            <person name="Koehrsen M."/>
            <person name="Alvarado L."/>
            <person name="Berlin A."/>
            <person name="Bochicchio J."/>
            <person name="Borenstein D."/>
            <person name="Chapman S.B."/>
            <person name="Chen Z."/>
            <person name="Engels R."/>
            <person name="Freedman E."/>
            <person name="Gellesch M."/>
            <person name="Goldberg J."/>
            <person name="Griggs A."/>
            <person name="Gujja S."/>
            <person name="Heilman E."/>
            <person name="Heiman D."/>
            <person name="Hepburn T."/>
            <person name="Howarth C."/>
            <person name="Jen D."/>
            <person name="Larson L."/>
            <person name="Lewis B."/>
            <person name="Mehta T."/>
            <person name="Park D."/>
            <person name="Pearson M."/>
            <person name="Roberts A."/>
            <person name="Saif S."/>
            <person name="Shea T."/>
            <person name="Shenoy N."/>
            <person name="Sisk P."/>
            <person name="Stolte C."/>
            <person name="Sykes S."/>
            <person name="Thomson T."/>
            <person name="Walk T."/>
            <person name="White J."/>
            <person name="Yandava C."/>
            <person name="Izard J."/>
            <person name="Baranova O.V."/>
            <person name="Blanton J.M."/>
            <person name="Tanner A.C."/>
            <person name="Dewhirst F.E."/>
            <person name="Haas B."/>
            <person name="Nusbaum C."/>
            <person name="Birren B."/>
        </authorList>
    </citation>
    <scope>NUCLEOTIDE SEQUENCE [LARGE SCALE GENOMIC DNA]</scope>
    <source>
        <strain evidence="2">1-1 BBBD Race 1</strain>
    </source>
</reference>
<dbReference type="PANTHER" id="PTHR47501:SF5">
    <property type="entry name" value="HAT C-TERMINAL DIMERISATION DOMAIN-CONTAINING PROTEIN"/>
    <property type="match status" value="1"/>
</dbReference>
<sequence>MANPEESIEEVPQTPPNIIDDATNVPQSTRRESSRLRTPISRPGFVVTQSDSRRALINVLAPKPARKKTAATKIVSVEEEEESDDLSDASIGIIHAGNTCKSGLKQHSKRTSKNVDVNLSQDSDDDNKQVTKKKRKDKTKDRDGFDHPLLYFYGPGEPPNKDSSPNAYLCCWCPNVFKATSRSNYNLKSRRDSSFYKGSFRPACPGCLKAIKAKCMLPPSAADLASTEAKEKEPSTGNLIAYTLKGRYDNNTLNKLTVIWLVWHLLPWLRVEDFLLRVCFDYAVHNSQLHSCVWVAMQAHVLYLEQQKQVLKLIKASESKISLVSNVWTTKGSHKAFVGMACCYINKDWTYTTDSGSNNFTMAKAVTAKFQTFDLTMWDVSHNHHCCICHVIALILGAGLKALNISKAMVRPEKTDQYFPILDPIAKANETQAADDIVANHGDLTDNEELNPDNAEAASRKPGWEWDSDGEDIEEANWTTSAKQAEWKLWADKLEYKGRGLIGGYGIQWNIAYNSRQRAYEGRRVIKQLLENESDLHAGKSANTHYELDKYESEHVNNLNQVLKEFLEITKRVEGDGPKLPMVLYEYVRLLDSMERKKVKNLLTPLRIMFDPMIKILKKYINLACLEL</sequence>
<evidence type="ECO:0000313" key="4">
    <source>
        <dbReference type="Proteomes" id="UP000005240"/>
    </source>
</evidence>
<accession>A0A180GE21</accession>
<evidence type="ECO:0000256" key="1">
    <source>
        <dbReference type="SAM" id="MobiDB-lite"/>
    </source>
</evidence>
<feature type="region of interest" description="Disordered" evidence="1">
    <location>
        <begin position="62"/>
        <end position="89"/>
    </location>
</feature>
<dbReference type="OrthoDB" id="2433088at2759"/>
<reference evidence="3 4" key="3">
    <citation type="journal article" date="2017" name="G3 (Bethesda)">
        <title>Comparative analysis highlights variable genome content of wheat rusts and divergence of the mating loci.</title>
        <authorList>
            <person name="Cuomo C.A."/>
            <person name="Bakkeren G."/>
            <person name="Khalil H.B."/>
            <person name="Panwar V."/>
            <person name="Joly D."/>
            <person name="Linning R."/>
            <person name="Sakthikumar S."/>
            <person name="Song X."/>
            <person name="Adiconis X."/>
            <person name="Fan L."/>
            <person name="Goldberg J.M."/>
            <person name="Levin J.Z."/>
            <person name="Young S."/>
            <person name="Zeng Q."/>
            <person name="Anikster Y."/>
            <person name="Bruce M."/>
            <person name="Wang M."/>
            <person name="Yin C."/>
            <person name="McCallum B."/>
            <person name="Szabo L.J."/>
            <person name="Hulbert S."/>
            <person name="Chen X."/>
            <person name="Fellers J.P."/>
        </authorList>
    </citation>
    <scope>NUCLEOTIDE SEQUENCE</scope>
    <source>
        <strain evidence="4">Isolate 1-1 / race 1 (BBBD)</strain>
        <strain evidence="3">isolate 1-1 / race 1 (BBBD)</strain>
    </source>
</reference>
<keyword evidence="4" id="KW-1185">Reference proteome</keyword>
<dbReference type="SUPFAM" id="SSF53098">
    <property type="entry name" value="Ribonuclease H-like"/>
    <property type="match status" value="1"/>
</dbReference>
<dbReference type="EMBL" id="ADAS02000096">
    <property type="protein sequence ID" value="OAV90698.1"/>
    <property type="molecule type" value="Genomic_DNA"/>
</dbReference>
<organism evidence="2">
    <name type="scientific">Puccinia triticina (isolate 1-1 / race 1 (BBBD))</name>
    <name type="common">Brown leaf rust fungus</name>
    <dbReference type="NCBI Taxonomy" id="630390"/>
    <lineage>
        <taxon>Eukaryota</taxon>
        <taxon>Fungi</taxon>
        <taxon>Dikarya</taxon>
        <taxon>Basidiomycota</taxon>
        <taxon>Pucciniomycotina</taxon>
        <taxon>Pucciniomycetes</taxon>
        <taxon>Pucciniales</taxon>
        <taxon>Pucciniaceae</taxon>
        <taxon>Puccinia</taxon>
    </lineage>
</organism>
<gene>
    <name evidence="2" type="ORF">PTTG_28238</name>
</gene>
<reference evidence="2" key="2">
    <citation type="submission" date="2016-05" db="EMBL/GenBank/DDBJ databases">
        <title>Comparative analysis highlights variable genome content of wheat rusts and divergence of the mating loci.</title>
        <authorList>
            <person name="Cuomo C.A."/>
            <person name="Bakkeren G."/>
            <person name="Szabo L."/>
            <person name="Khalil H."/>
            <person name="Joly D."/>
            <person name="Goldberg J."/>
            <person name="Young S."/>
            <person name="Zeng Q."/>
            <person name="Fellers J."/>
        </authorList>
    </citation>
    <scope>NUCLEOTIDE SEQUENCE [LARGE SCALE GENOMIC DNA]</scope>
    <source>
        <strain evidence="2">1-1 BBBD Race 1</strain>
    </source>
</reference>
<feature type="compositionally biased region" description="Acidic residues" evidence="1">
    <location>
        <begin position="77"/>
        <end position="87"/>
    </location>
</feature>
<dbReference type="STRING" id="630390.A0A180GE21"/>
<evidence type="ECO:0000313" key="2">
    <source>
        <dbReference type="EMBL" id="OAV90698.1"/>
    </source>
</evidence>
<feature type="region of interest" description="Disordered" evidence="1">
    <location>
        <begin position="443"/>
        <end position="468"/>
    </location>
</feature>
<feature type="region of interest" description="Disordered" evidence="1">
    <location>
        <begin position="102"/>
        <end position="142"/>
    </location>
</feature>
<name>A0A180GE21_PUCT1</name>